<proteinExistence type="predicted"/>
<keyword evidence="3" id="KW-1185">Reference proteome</keyword>
<dbReference type="AlphaFoldDB" id="A0A1L7WNC8"/>
<sequence length="177" mass="18632">MSQNSKAVQGEFHSSVPRSEPLTTKGHAPGTKVGNDAAPEFHAETIPAGTAPSSRTFEPQTQNEIPGQAMNPHISKETWTKAEDTIGGATSVDVHTGYGHPGSGQTSNELRGDGRKEKNGLAGVGADQNDSFRERGLDTDFPVGTKGKSGTQEARQNVPGVEEREPVSAEQVASERA</sequence>
<feature type="compositionally biased region" description="Basic and acidic residues" evidence="1">
    <location>
        <begin position="161"/>
        <end position="177"/>
    </location>
</feature>
<organism evidence="2 3">
    <name type="scientific">Phialocephala subalpina</name>
    <dbReference type="NCBI Taxonomy" id="576137"/>
    <lineage>
        <taxon>Eukaryota</taxon>
        <taxon>Fungi</taxon>
        <taxon>Dikarya</taxon>
        <taxon>Ascomycota</taxon>
        <taxon>Pezizomycotina</taxon>
        <taxon>Leotiomycetes</taxon>
        <taxon>Helotiales</taxon>
        <taxon>Mollisiaceae</taxon>
        <taxon>Phialocephala</taxon>
        <taxon>Phialocephala fortinii species complex</taxon>
    </lineage>
</organism>
<feature type="region of interest" description="Disordered" evidence="1">
    <location>
        <begin position="1"/>
        <end position="177"/>
    </location>
</feature>
<dbReference type="Proteomes" id="UP000184330">
    <property type="component" value="Unassembled WGS sequence"/>
</dbReference>
<feature type="compositionally biased region" description="Polar residues" evidence="1">
    <location>
        <begin position="51"/>
        <end position="65"/>
    </location>
</feature>
<name>A0A1L7WNC8_9HELO</name>
<gene>
    <name evidence="2" type="ORF">PAC_04164</name>
</gene>
<reference evidence="2 3" key="1">
    <citation type="submission" date="2016-03" db="EMBL/GenBank/DDBJ databases">
        <authorList>
            <person name="Ploux O."/>
        </authorList>
    </citation>
    <scope>NUCLEOTIDE SEQUENCE [LARGE SCALE GENOMIC DNA]</scope>
    <source>
        <strain evidence="2 3">UAMH 11012</strain>
    </source>
</reference>
<feature type="compositionally biased region" description="Basic and acidic residues" evidence="1">
    <location>
        <begin position="110"/>
        <end position="119"/>
    </location>
</feature>
<evidence type="ECO:0000313" key="2">
    <source>
        <dbReference type="EMBL" id="CZR54281.1"/>
    </source>
</evidence>
<evidence type="ECO:0000256" key="1">
    <source>
        <dbReference type="SAM" id="MobiDB-lite"/>
    </source>
</evidence>
<protein>
    <submittedName>
        <fullName evidence="2">Uncharacterized protein</fullName>
    </submittedName>
</protein>
<evidence type="ECO:0000313" key="3">
    <source>
        <dbReference type="Proteomes" id="UP000184330"/>
    </source>
</evidence>
<dbReference type="OrthoDB" id="3260716at2759"/>
<dbReference type="EMBL" id="FJOG01000005">
    <property type="protein sequence ID" value="CZR54281.1"/>
    <property type="molecule type" value="Genomic_DNA"/>
</dbReference>
<accession>A0A1L7WNC8</accession>
<feature type="compositionally biased region" description="Basic and acidic residues" evidence="1">
    <location>
        <begin position="74"/>
        <end position="84"/>
    </location>
</feature>